<dbReference type="GO" id="GO:0042101">
    <property type="term" value="C:T cell receptor complex"/>
    <property type="evidence" value="ECO:0007669"/>
    <property type="project" value="UniProtKB-KW"/>
</dbReference>
<keyword evidence="2" id="KW-0391">Immunity</keyword>
<evidence type="ECO:0000256" key="6">
    <source>
        <dbReference type="ARBA" id="ARBA00043266"/>
    </source>
</evidence>
<evidence type="ECO:0000256" key="1">
    <source>
        <dbReference type="ARBA" id="ARBA00022729"/>
    </source>
</evidence>
<dbReference type="InterPro" id="IPR013106">
    <property type="entry name" value="Ig_V-set"/>
</dbReference>
<dbReference type="PANTHER" id="PTHR19343:SF26">
    <property type="entry name" value="T CELL RECEPTOR ALPHA VARIABLE 1-1"/>
    <property type="match status" value="1"/>
</dbReference>
<comment type="caution">
    <text evidence="8">The sequence shown here is derived from an EMBL/GenBank/DDBJ whole genome shotgun (WGS) entry which is preliminary data.</text>
</comment>
<feature type="non-terminal residue" evidence="8">
    <location>
        <position position="1"/>
    </location>
</feature>
<dbReference type="InterPro" id="IPR051006">
    <property type="entry name" value="TCR_variable_domain"/>
</dbReference>
<keyword evidence="1" id="KW-0732">Signal</keyword>
<evidence type="ECO:0000256" key="3">
    <source>
        <dbReference type="ARBA" id="ARBA00023130"/>
    </source>
</evidence>
<dbReference type="EMBL" id="VZRS01001840">
    <property type="protein sequence ID" value="NWW57210.1"/>
    <property type="molecule type" value="Genomic_DNA"/>
</dbReference>
<organism evidence="8 9">
    <name type="scientific">Ifrita kowaldi</name>
    <name type="common">blue-capped ifrita</name>
    <dbReference type="NCBI Taxonomy" id="461245"/>
    <lineage>
        <taxon>Eukaryota</taxon>
        <taxon>Metazoa</taxon>
        <taxon>Chordata</taxon>
        <taxon>Craniata</taxon>
        <taxon>Vertebrata</taxon>
        <taxon>Euteleostomi</taxon>
        <taxon>Archelosauria</taxon>
        <taxon>Archosauria</taxon>
        <taxon>Dinosauria</taxon>
        <taxon>Saurischia</taxon>
        <taxon>Theropoda</taxon>
        <taxon>Coelurosauria</taxon>
        <taxon>Aves</taxon>
        <taxon>Neognathae</taxon>
        <taxon>Neoaves</taxon>
        <taxon>Telluraves</taxon>
        <taxon>Australaves</taxon>
        <taxon>Passeriformes</taxon>
        <taxon>Corvoidea</taxon>
        <taxon>Cinclosomatidae</taxon>
        <taxon>Ifrita</taxon>
    </lineage>
</organism>
<dbReference type="InterPro" id="IPR007110">
    <property type="entry name" value="Ig-like_dom"/>
</dbReference>
<keyword evidence="4" id="KW-0675">Receptor</keyword>
<name>A0A7K6P7H3_9CORV</name>
<evidence type="ECO:0000313" key="8">
    <source>
        <dbReference type="EMBL" id="NWW57210.1"/>
    </source>
</evidence>
<protein>
    <submittedName>
        <fullName evidence="8">TVA12 protein</fullName>
    </submittedName>
</protein>
<keyword evidence="9" id="KW-1185">Reference proteome</keyword>
<dbReference type="PANTHER" id="PTHR19343">
    <property type="entry name" value="T CELL RECEPTOR ALPHA VARIABLE 1-2"/>
    <property type="match status" value="1"/>
</dbReference>
<keyword evidence="6" id="KW-1279">T cell receptor</keyword>
<gene>
    <name evidence="8" type="primary">Trav12</name>
    <name evidence="8" type="ORF">IFRKOW_R11044</name>
</gene>
<accession>A0A7K6P7H3</accession>
<dbReference type="InterPro" id="IPR036179">
    <property type="entry name" value="Ig-like_dom_sf"/>
</dbReference>
<keyword evidence="3" id="KW-1064">Adaptive immunity</keyword>
<dbReference type="AlphaFoldDB" id="A0A7K6P7H3"/>
<evidence type="ECO:0000256" key="4">
    <source>
        <dbReference type="ARBA" id="ARBA00023170"/>
    </source>
</evidence>
<proteinExistence type="predicted"/>
<dbReference type="PROSITE" id="PS50835">
    <property type="entry name" value="IG_LIKE"/>
    <property type="match status" value="1"/>
</dbReference>
<reference evidence="8 9" key="1">
    <citation type="submission" date="2019-09" db="EMBL/GenBank/DDBJ databases">
        <title>Bird 10,000 Genomes (B10K) Project - Family phase.</title>
        <authorList>
            <person name="Zhang G."/>
        </authorList>
    </citation>
    <scope>NUCLEOTIDE SEQUENCE [LARGE SCALE GENOMIC DNA]</scope>
    <source>
        <strain evidence="8">B10K-DU-029-41</strain>
        <tissue evidence="8">Liver</tissue>
    </source>
</reference>
<dbReference type="GO" id="GO:0002250">
    <property type="term" value="P:adaptive immune response"/>
    <property type="evidence" value="ECO:0007669"/>
    <property type="project" value="UniProtKB-KW"/>
</dbReference>
<dbReference type="Gene3D" id="2.60.40.10">
    <property type="entry name" value="Immunoglobulins"/>
    <property type="match status" value="1"/>
</dbReference>
<evidence type="ECO:0000256" key="2">
    <source>
        <dbReference type="ARBA" id="ARBA00022859"/>
    </source>
</evidence>
<evidence type="ECO:0000259" key="7">
    <source>
        <dbReference type="PROSITE" id="PS50835"/>
    </source>
</evidence>
<evidence type="ECO:0000313" key="9">
    <source>
        <dbReference type="Proteomes" id="UP000542689"/>
    </source>
</evidence>
<dbReference type="Proteomes" id="UP000542689">
    <property type="component" value="Unassembled WGS sequence"/>
</dbReference>
<feature type="non-terminal residue" evidence="8">
    <location>
        <position position="94"/>
    </location>
</feature>
<dbReference type="InterPro" id="IPR013783">
    <property type="entry name" value="Ig-like_fold"/>
</dbReference>
<sequence>TEQITVSQEDGQVIVKQRHPFQTTCTYETSYFRALLWYQMRKGQAPQLVSYQSWTGPKHSGRISTHLNTTGKYSVLQVEEVEVSDSALYLCAVQ</sequence>
<keyword evidence="5" id="KW-0393">Immunoglobulin domain</keyword>
<dbReference type="Pfam" id="PF07686">
    <property type="entry name" value="V-set"/>
    <property type="match status" value="1"/>
</dbReference>
<evidence type="ECO:0000256" key="5">
    <source>
        <dbReference type="ARBA" id="ARBA00023319"/>
    </source>
</evidence>
<dbReference type="SUPFAM" id="SSF48726">
    <property type="entry name" value="Immunoglobulin"/>
    <property type="match status" value="1"/>
</dbReference>
<dbReference type="GO" id="GO:0042605">
    <property type="term" value="F:peptide antigen binding"/>
    <property type="evidence" value="ECO:0007669"/>
    <property type="project" value="TreeGrafter"/>
</dbReference>
<feature type="domain" description="Ig-like" evidence="7">
    <location>
        <begin position="1"/>
        <end position="94"/>
    </location>
</feature>